<keyword evidence="3" id="KW-1185">Reference proteome</keyword>
<feature type="region of interest" description="Disordered" evidence="1">
    <location>
        <begin position="1"/>
        <end position="32"/>
    </location>
</feature>
<dbReference type="AlphaFoldDB" id="A0AAW0V5S7"/>
<comment type="caution">
    <text evidence="2">The sequence shown here is derived from an EMBL/GenBank/DDBJ whole genome shotgun (WGS) entry which is preliminary data.</text>
</comment>
<dbReference type="EMBL" id="JARAKH010000001">
    <property type="protein sequence ID" value="KAK8407684.1"/>
    <property type="molecule type" value="Genomic_DNA"/>
</dbReference>
<evidence type="ECO:0000313" key="2">
    <source>
        <dbReference type="EMBL" id="KAK8407684.1"/>
    </source>
</evidence>
<accession>A0AAW0V5S7</accession>
<name>A0AAW0V5S7_SCYPA</name>
<feature type="compositionally biased region" description="Acidic residues" evidence="1">
    <location>
        <begin position="55"/>
        <end position="69"/>
    </location>
</feature>
<reference evidence="2 3" key="1">
    <citation type="submission" date="2023-03" db="EMBL/GenBank/DDBJ databases">
        <title>High-quality genome of Scylla paramamosain provides insights in environmental adaptation.</title>
        <authorList>
            <person name="Zhang L."/>
        </authorList>
    </citation>
    <scope>NUCLEOTIDE SEQUENCE [LARGE SCALE GENOMIC DNA]</scope>
    <source>
        <strain evidence="2">LZ_2023a</strain>
        <tissue evidence="2">Muscle</tissue>
    </source>
</reference>
<gene>
    <name evidence="2" type="ORF">O3P69_002322</name>
</gene>
<evidence type="ECO:0000313" key="3">
    <source>
        <dbReference type="Proteomes" id="UP001487740"/>
    </source>
</evidence>
<feature type="region of interest" description="Disordered" evidence="1">
    <location>
        <begin position="53"/>
        <end position="75"/>
    </location>
</feature>
<evidence type="ECO:0000256" key="1">
    <source>
        <dbReference type="SAM" id="MobiDB-lite"/>
    </source>
</evidence>
<organism evidence="2 3">
    <name type="scientific">Scylla paramamosain</name>
    <name type="common">Mud crab</name>
    <dbReference type="NCBI Taxonomy" id="85552"/>
    <lineage>
        <taxon>Eukaryota</taxon>
        <taxon>Metazoa</taxon>
        <taxon>Ecdysozoa</taxon>
        <taxon>Arthropoda</taxon>
        <taxon>Crustacea</taxon>
        <taxon>Multicrustacea</taxon>
        <taxon>Malacostraca</taxon>
        <taxon>Eumalacostraca</taxon>
        <taxon>Eucarida</taxon>
        <taxon>Decapoda</taxon>
        <taxon>Pleocyemata</taxon>
        <taxon>Brachyura</taxon>
        <taxon>Eubrachyura</taxon>
        <taxon>Portunoidea</taxon>
        <taxon>Portunidae</taxon>
        <taxon>Portuninae</taxon>
        <taxon>Scylla</taxon>
    </lineage>
</organism>
<sequence length="75" mass="8374">MSLTLHLLSARKSQGQRPRQAGSGARLPLVTGGPAYLPVPPLVYLMLCLMHTQEEEREEEKEEEEEEQEPCTSPA</sequence>
<dbReference type="Proteomes" id="UP001487740">
    <property type="component" value="Unassembled WGS sequence"/>
</dbReference>
<protein>
    <submittedName>
        <fullName evidence="2">Uncharacterized protein</fullName>
    </submittedName>
</protein>
<proteinExistence type="predicted"/>